<evidence type="ECO:0000256" key="3">
    <source>
        <dbReference type="ARBA" id="ARBA00012219"/>
    </source>
</evidence>
<keyword evidence="6" id="KW-0566">Pantothenate biosynthesis</keyword>
<evidence type="ECO:0000256" key="8">
    <source>
        <dbReference type="ARBA" id="ARBA00022840"/>
    </source>
</evidence>
<reference evidence="13 14" key="1">
    <citation type="journal article" date="2018" name="Mol. Biol. Evol.">
        <title>Broad Genomic Sampling Reveals a Smut Pathogenic Ancestry of the Fungal Clade Ustilaginomycotina.</title>
        <authorList>
            <person name="Kijpornyongpan T."/>
            <person name="Mondo S.J."/>
            <person name="Barry K."/>
            <person name="Sandor L."/>
            <person name="Lee J."/>
            <person name="Lipzen A."/>
            <person name="Pangilinan J."/>
            <person name="LaButti K."/>
            <person name="Hainaut M."/>
            <person name="Henrissat B."/>
            <person name="Grigoriev I.V."/>
            <person name="Spatafora J.W."/>
            <person name="Aime M.C."/>
        </authorList>
    </citation>
    <scope>NUCLEOTIDE SEQUENCE [LARGE SCALE GENOMIC DNA]</scope>
    <source>
        <strain evidence="13 14">MCA 3882</strain>
    </source>
</reference>
<sequence length="416" mass="45688">MATKQCCGCIGSITRNGLSSRIASRQIRIASRPLLNTSRSLTTTQHTVTSNTPSMPSVNGQAIPSTSSSYKPTPATLPQAPFPIFTTVADFRKWRKEQMKQDKSVGFVPTMGALHEGHLALVKESLRENDETVVSIFVNPAQFAPTEDLSSYPRTMESDIAALNRLASTMSNHKQISAIFAPTVPEMYPSPDGKPFTQVVSDQIGAFVEVAGLQHKMEGSSRPTFFRGVATVVTKLFHIVQPDQAYFGQKDIQQAILLRRLVSDLLFAHPPSPEALRIMPTTRDPIDGLALSSRNAYLTQRARPHANILYRALCAGQKAWDENPGDIQATLQAARQKAKQIAEEADKDGIDLDILYIDLNDPVDLDNLENRRGKSIIDPQTISQRGAILSGAALIKEGRNGRVTRLIDNFLLGFKL</sequence>
<dbReference type="Pfam" id="PF02569">
    <property type="entry name" value="Pantoate_ligase"/>
    <property type="match status" value="1"/>
</dbReference>
<keyword evidence="8" id="KW-0067">ATP-binding</keyword>
<accession>A0A316VIR7</accession>
<evidence type="ECO:0000256" key="11">
    <source>
        <dbReference type="ARBA" id="ARBA00048258"/>
    </source>
</evidence>
<dbReference type="FunFam" id="3.40.50.620:FF:000013">
    <property type="entry name" value="Pantothenate synthetase"/>
    <property type="match status" value="1"/>
</dbReference>
<dbReference type="PANTHER" id="PTHR21299:SF1">
    <property type="entry name" value="PANTOATE--BETA-ALANINE LIGASE"/>
    <property type="match status" value="1"/>
</dbReference>
<dbReference type="STRING" id="1280837.A0A316VIR7"/>
<name>A0A316VIR7_9BASI</name>
<keyword evidence="7" id="KW-0547">Nucleotide-binding</keyword>
<evidence type="ECO:0000256" key="1">
    <source>
        <dbReference type="ARBA" id="ARBA00004990"/>
    </source>
</evidence>
<dbReference type="FunCoup" id="A0A316VIR7">
    <property type="interactions" value="284"/>
</dbReference>
<dbReference type="InterPro" id="IPR014729">
    <property type="entry name" value="Rossmann-like_a/b/a_fold"/>
</dbReference>
<dbReference type="PANTHER" id="PTHR21299">
    <property type="entry name" value="CYTIDYLATE KINASE/PANTOATE-BETA-ALANINE LIGASE"/>
    <property type="match status" value="1"/>
</dbReference>
<evidence type="ECO:0000256" key="12">
    <source>
        <dbReference type="SAM" id="MobiDB-lite"/>
    </source>
</evidence>
<dbReference type="NCBIfam" id="TIGR00125">
    <property type="entry name" value="cyt_tran_rel"/>
    <property type="match status" value="1"/>
</dbReference>
<dbReference type="SUPFAM" id="SSF52374">
    <property type="entry name" value="Nucleotidylyl transferase"/>
    <property type="match status" value="1"/>
</dbReference>
<dbReference type="UniPathway" id="UPA00028">
    <property type="reaction ID" value="UER00005"/>
</dbReference>
<dbReference type="InterPro" id="IPR003721">
    <property type="entry name" value="Pantoate_ligase"/>
</dbReference>
<dbReference type="EMBL" id="KZ819602">
    <property type="protein sequence ID" value="PWN37400.1"/>
    <property type="molecule type" value="Genomic_DNA"/>
</dbReference>
<dbReference type="AlphaFoldDB" id="A0A316VIR7"/>
<dbReference type="Gene3D" id="3.40.50.620">
    <property type="entry name" value="HUPs"/>
    <property type="match status" value="1"/>
</dbReference>
<evidence type="ECO:0000313" key="13">
    <source>
        <dbReference type="EMBL" id="PWN37400.1"/>
    </source>
</evidence>
<evidence type="ECO:0000256" key="10">
    <source>
        <dbReference type="ARBA" id="ARBA00032806"/>
    </source>
</evidence>
<comment type="similarity">
    <text evidence="2">Belongs to the pantothenate synthetase family.</text>
</comment>
<feature type="region of interest" description="Disordered" evidence="12">
    <location>
        <begin position="46"/>
        <end position="72"/>
    </location>
</feature>
<dbReference type="InParanoid" id="A0A316VIR7"/>
<dbReference type="EC" id="6.3.2.1" evidence="3"/>
<evidence type="ECO:0000256" key="6">
    <source>
        <dbReference type="ARBA" id="ARBA00022655"/>
    </source>
</evidence>
<organism evidence="13 14">
    <name type="scientific">Meira miltonrushii</name>
    <dbReference type="NCBI Taxonomy" id="1280837"/>
    <lineage>
        <taxon>Eukaryota</taxon>
        <taxon>Fungi</taxon>
        <taxon>Dikarya</taxon>
        <taxon>Basidiomycota</taxon>
        <taxon>Ustilaginomycotina</taxon>
        <taxon>Exobasidiomycetes</taxon>
        <taxon>Exobasidiales</taxon>
        <taxon>Brachybasidiaceae</taxon>
        <taxon>Meira</taxon>
    </lineage>
</organism>
<evidence type="ECO:0000256" key="2">
    <source>
        <dbReference type="ARBA" id="ARBA00009256"/>
    </source>
</evidence>
<evidence type="ECO:0000256" key="9">
    <source>
        <dbReference type="ARBA" id="ARBA00029902"/>
    </source>
</evidence>
<dbReference type="Gene3D" id="3.30.1300.10">
    <property type="entry name" value="Pantoate-beta-alanine ligase, C-terminal domain"/>
    <property type="match status" value="1"/>
</dbReference>
<dbReference type="GO" id="GO:0005524">
    <property type="term" value="F:ATP binding"/>
    <property type="evidence" value="ECO:0007669"/>
    <property type="project" value="UniProtKB-KW"/>
</dbReference>
<gene>
    <name evidence="13" type="ORF">FA14DRAFT_159471</name>
</gene>
<dbReference type="GO" id="GO:0004592">
    <property type="term" value="F:pantoate-beta-alanine ligase activity"/>
    <property type="evidence" value="ECO:0007669"/>
    <property type="project" value="UniProtKB-EC"/>
</dbReference>
<dbReference type="NCBIfam" id="TIGR00018">
    <property type="entry name" value="panC"/>
    <property type="match status" value="1"/>
</dbReference>
<dbReference type="InterPro" id="IPR004821">
    <property type="entry name" value="Cyt_trans-like"/>
</dbReference>
<dbReference type="GO" id="GO:0015940">
    <property type="term" value="P:pantothenate biosynthetic process"/>
    <property type="evidence" value="ECO:0007669"/>
    <property type="project" value="UniProtKB-UniPathway"/>
</dbReference>
<dbReference type="HAMAP" id="MF_00158">
    <property type="entry name" value="PanC"/>
    <property type="match status" value="1"/>
</dbReference>
<dbReference type="OrthoDB" id="2020436at2759"/>
<keyword evidence="5" id="KW-0436">Ligase</keyword>
<evidence type="ECO:0000256" key="5">
    <source>
        <dbReference type="ARBA" id="ARBA00022598"/>
    </source>
</evidence>
<feature type="compositionally biased region" description="Polar residues" evidence="12">
    <location>
        <begin position="46"/>
        <end position="71"/>
    </location>
</feature>
<proteinExistence type="inferred from homology"/>
<dbReference type="Proteomes" id="UP000245771">
    <property type="component" value="Unassembled WGS sequence"/>
</dbReference>
<dbReference type="GeneID" id="37020009"/>
<comment type="pathway">
    <text evidence="1">Cofactor biosynthesis; (R)-pantothenate biosynthesis; (R)-pantothenate from (R)-pantoate and beta-alanine: step 1/1.</text>
</comment>
<dbReference type="RefSeq" id="XP_025357702.1">
    <property type="nucleotide sequence ID" value="XM_025498228.1"/>
</dbReference>
<evidence type="ECO:0000313" key="14">
    <source>
        <dbReference type="Proteomes" id="UP000245771"/>
    </source>
</evidence>
<protein>
    <recommendedName>
        <fullName evidence="4">Pantoate--beta-alanine ligase</fullName>
        <ecNumber evidence="3">6.3.2.1</ecNumber>
    </recommendedName>
    <alternativeName>
        <fullName evidence="10">Pantoate-activating enzyme</fullName>
    </alternativeName>
    <alternativeName>
        <fullName evidence="9">Pantothenate synthetase</fullName>
    </alternativeName>
</protein>
<keyword evidence="14" id="KW-1185">Reference proteome</keyword>
<evidence type="ECO:0000256" key="4">
    <source>
        <dbReference type="ARBA" id="ARBA00015647"/>
    </source>
</evidence>
<evidence type="ECO:0000256" key="7">
    <source>
        <dbReference type="ARBA" id="ARBA00022741"/>
    </source>
</evidence>
<comment type="catalytic activity">
    <reaction evidence="11">
        <text>(R)-pantoate + beta-alanine + ATP = (R)-pantothenate + AMP + diphosphate + H(+)</text>
        <dbReference type="Rhea" id="RHEA:10912"/>
        <dbReference type="ChEBI" id="CHEBI:15378"/>
        <dbReference type="ChEBI" id="CHEBI:15980"/>
        <dbReference type="ChEBI" id="CHEBI:29032"/>
        <dbReference type="ChEBI" id="CHEBI:30616"/>
        <dbReference type="ChEBI" id="CHEBI:33019"/>
        <dbReference type="ChEBI" id="CHEBI:57966"/>
        <dbReference type="ChEBI" id="CHEBI:456215"/>
        <dbReference type="EC" id="6.3.2.1"/>
    </reaction>
</comment>
<dbReference type="InterPro" id="IPR042176">
    <property type="entry name" value="Pantoate_ligase_C"/>
</dbReference>